<evidence type="ECO:0000313" key="1">
    <source>
        <dbReference type="EMBL" id="MDV2621301.1"/>
    </source>
</evidence>
<dbReference type="Proteomes" id="UP001280897">
    <property type="component" value="Unassembled WGS sequence"/>
</dbReference>
<comment type="caution">
    <text evidence="1">The sequence shown here is derived from an EMBL/GenBank/DDBJ whole genome shotgun (WGS) entry which is preliminary data.</text>
</comment>
<dbReference type="EMBL" id="JAWJAV010000003">
    <property type="protein sequence ID" value="MDV2621301.1"/>
    <property type="molecule type" value="Genomic_DNA"/>
</dbReference>
<proteinExistence type="predicted"/>
<evidence type="ECO:0000313" key="2">
    <source>
        <dbReference type="EMBL" id="MDV2911556.1"/>
    </source>
</evidence>
<accession>A0AAN5YCI4</accession>
<dbReference type="AlphaFoldDB" id="A0AAN5YCI4"/>
<gene>
    <name evidence="1" type="ORF">R0G89_06090</name>
    <name evidence="2" type="ORF">R0H03_06740</name>
</gene>
<name>A0AAN5YCI4_PEDAC</name>
<organism evidence="1 3">
    <name type="scientific">Pediococcus acidilactici</name>
    <dbReference type="NCBI Taxonomy" id="1254"/>
    <lineage>
        <taxon>Bacteria</taxon>
        <taxon>Bacillati</taxon>
        <taxon>Bacillota</taxon>
        <taxon>Bacilli</taxon>
        <taxon>Lactobacillales</taxon>
        <taxon>Lactobacillaceae</taxon>
        <taxon>Pediococcus</taxon>
        <taxon>Pediococcus acidilactici group</taxon>
    </lineage>
</organism>
<reference evidence="1" key="1">
    <citation type="journal article" date="2023" name="PeerJ">
        <title>Selection and evaluation of lactic acid bacteria from chicken feces in Thailand as potential probiotics.</title>
        <authorList>
            <person name="Khurajog B."/>
            <person name="Disastra Y."/>
            <person name="Lawwyne L.D."/>
            <person name="Sirichokchatchawan W."/>
            <person name="Niyomtham W."/>
            <person name="Yindee J."/>
            <person name="Hampson D.J."/>
            <person name="Prapasarakul N."/>
        </authorList>
    </citation>
    <scope>NUCLEOTIDE SEQUENCE</scope>
    <source>
        <strain evidence="2">BF14</strain>
        <strain evidence="1">BF9</strain>
    </source>
</reference>
<sequence length="140" mass="16305">MANFDVNIIDQPTAKAMLVEFKSQRQDNVPVLKHPGHYILPDYKLTRQRKAFKIRKHTYLTKKFRSYVALDSANGHTLWMRNFGSLSEAVFWLETGMKIGDTDTDARFSYKKWKAAHEEDIEKLKDELRAKSKAKEAKKG</sequence>
<dbReference type="EMBL" id="JAWJAX010000007">
    <property type="protein sequence ID" value="MDV2911556.1"/>
    <property type="molecule type" value="Genomic_DNA"/>
</dbReference>
<dbReference type="GeneID" id="57365149"/>
<dbReference type="Proteomes" id="UP001280415">
    <property type="component" value="Unassembled WGS sequence"/>
</dbReference>
<evidence type="ECO:0000313" key="3">
    <source>
        <dbReference type="Proteomes" id="UP001280897"/>
    </source>
</evidence>
<reference evidence="1" key="2">
    <citation type="submission" date="2023-10" db="EMBL/GenBank/DDBJ databases">
        <authorList>
            <person name="Khurajog B."/>
        </authorList>
    </citation>
    <scope>NUCLEOTIDE SEQUENCE</scope>
    <source>
        <strain evidence="2">BF14</strain>
        <strain evidence="1">BF9</strain>
    </source>
</reference>
<dbReference type="KEGG" id="paci:A4V11_08225"/>
<dbReference type="RefSeq" id="WP_002830120.1">
    <property type="nucleotide sequence ID" value="NZ_BJMF01000007.1"/>
</dbReference>
<protein>
    <submittedName>
        <fullName evidence="1">Uncharacterized protein</fullName>
    </submittedName>
</protein>